<feature type="transmembrane region" description="Helical" evidence="1">
    <location>
        <begin position="136"/>
        <end position="154"/>
    </location>
</feature>
<sequence>MWSAYVETIKSNINPSRLLALDVLRGITITAMILVNNPGSWGHIYAPLQHAKWHGYTPTDLIFPFFIFIVGISIHIVVNRELAIGSSKTALFKHACIRALKLFTLGLFLALFYYNFQQSDFDWWQQQVTQIRIMGVLQRIALVYLLTVLIVMWLSQRSTYLLTAAILLLYWAMLAWVPYSDATGLTYVGELEFGNNFSAFIDHMVLTPAHVYYPEATPFAFDPEGLLSTLPAIATCLFGVFAGKLLTEKRYSTSTKAWYSMIVGIALLALGYIWSLHFPFNKPLWTSSYVLMSAGWAFLSLAILTYIIDIKRYQNWSLPFVVFGANAIFFFMFSGVVARILVMIPVGDSQLKAWLFNHYFAPLFGNLNGSLAFALCFLLVSYGVMHYLYVRKIFFKV</sequence>
<dbReference type="Proteomes" id="UP000199308">
    <property type="component" value="Unassembled WGS sequence"/>
</dbReference>
<feature type="transmembrane region" description="Helical" evidence="1">
    <location>
        <begin position="289"/>
        <end position="308"/>
    </location>
</feature>
<dbReference type="AlphaFoldDB" id="A0A1I0CZ64"/>
<feature type="transmembrane region" description="Helical" evidence="1">
    <location>
        <begin position="161"/>
        <end position="179"/>
    </location>
</feature>
<dbReference type="RefSeq" id="WP_093328740.1">
    <property type="nucleotide sequence ID" value="NZ_AP027363.1"/>
</dbReference>
<dbReference type="PANTHER" id="PTHR31061">
    <property type="entry name" value="LD22376P"/>
    <property type="match status" value="1"/>
</dbReference>
<feature type="transmembrane region" description="Helical" evidence="1">
    <location>
        <begin position="61"/>
        <end position="78"/>
    </location>
</feature>
<keyword evidence="1" id="KW-1133">Transmembrane helix</keyword>
<organism evidence="2 3">
    <name type="scientific">Thalassotalea agarivorans</name>
    <name type="common">Thalassomonas agarivorans</name>
    <dbReference type="NCBI Taxonomy" id="349064"/>
    <lineage>
        <taxon>Bacteria</taxon>
        <taxon>Pseudomonadati</taxon>
        <taxon>Pseudomonadota</taxon>
        <taxon>Gammaproteobacteria</taxon>
        <taxon>Alteromonadales</taxon>
        <taxon>Colwelliaceae</taxon>
        <taxon>Thalassotalea</taxon>
    </lineage>
</organism>
<accession>A0A1I0CZ64</accession>
<feature type="transmembrane region" description="Helical" evidence="1">
    <location>
        <begin position="99"/>
        <end position="116"/>
    </location>
</feature>
<keyword evidence="2" id="KW-0012">Acyltransferase</keyword>
<keyword evidence="3" id="KW-1185">Reference proteome</keyword>
<evidence type="ECO:0000256" key="1">
    <source>
        <dbReference type="SAM" id="Phobius"/>
    </source>
</evidence>
<dbReference type="GO" id="GO:0016746">
    <property type="term" value="F:acyltransferase activity"/>
    <property type="evidence" value="ECO:0007669"/>
    <property type="project" value="UniProtKB-KW"/>
</dbReference>
<dbReference type="EMBL" id="FOHK01000005">
    <property type="protein sequence ID" value="SET24922.1"/>
    <property type="molecule type" value="Genomic_DNA"/>
</dbReference>
<feature type="transmembrane region" description="Helical" evidence="1">
    <location>
        <begin position="258"/>
        <end position="277"/>
    </location>
</feature>
<proteinExistence type="predicted"/>
<dbReference type="PANTHER" id="PTHR31061:SF24">
    <property type="entry name" value="LD22376P"/>
    <property type="match status" value="1"/>
</dbReference>
<feature type="transmembrane region" description="Helical" evidence="1">
    <location>
        <begin position="320"/>
        <end position="347"/>
    </location>
</feature>
<gene>
    <name evidence="2" type="ORF">SAMN05660429_01381</name>
</gene>
<dbReference type="OrthoDB" id="9788724at2"/>
<reference evidence="2 3" key="1">
    <citation type="submission" date="2016-10" db="EMBL/GenBank/DDBJ databases">
        <authorList>
            <person name="de Groot N.N."/>
        </authorList>
    </citation>
    <scope>NUCLEOTIDE SEQUENCE [LARGE SCALE GENOMIC DNA]</scope>
    <source>
        <strain evidence="2 3">DSM 19706</strain>
    </source>
</reference>
<evidence type="ECO:0000313" key="2">
    <source>
        <dbReference type="EMBL" id="SET24922.1"/>
    </source>
</evidence>
<dbReference type="STRING" id="349064.SAMN05660429_01381"/>
<keyword evidence="1" id="KW-0812">Transmembrane</keyword>
<name>A0A1I0CZ64_THASX</name>
<feature type="transmembrane region" description="Helical" evidence="1">
    <location>
        <begin position="226"/>
        <end position="246"/>
    </location>
</feature>
<keyword evidence="2" id="KW-0808">Transferase</keyword>
<protein>
    <submittedName>
        <fullName evidence="2">Predicted acyltransferase</fullName>
    </submittedName>
</protein>
<feature type="transmembrane region" description="Helical" evidence="1">
    <location>
        <begin position="367"/>
        <end position="390"/>
    </location>
</feature>
<evidence type="ECO:0000313" key="3">
    <source>
        <dbReference type="Proteomes" id="UP000199308"/>
    </source>
</evidence>
<keyword evidence="1" id="KW-0472">Membrane</keyword>